<name>A0A919GTB4_9ACTN</name>
<dbReference type="AlphaFoldDB" id="A0A919GTB4"/>
<evidence type="ECO:0000313" key="3">
    <source>
        <dbReference type="EMBL" id="GHI83620.1"/>
    </source>
</evidence>
<feature type="region of interest" description="Disordered" evidence="1">
    <location>
        <begin position="1"/>
        <end position="22"/>
    </location>
</feature>
<organism evidence="3 4">
    <name type="scientific">Streptomyces xanthophaeus</name>
    <dbReference type="NCBI Taxonomy" id="67385"/>
    <lineage>
        <taxon>Bacteria</taxon>
        <taxon>Bacillati</taxon>
        <taxon>Actinomycetota</taxon>
        <taxon>Actinomycetes</taxon>
        <taxon>Kitasatosporales</taxon>
        <taxon>Streptomycetaceae</taxon>
        <taxon>Streptomyces</taxon>
    </lineage>
</organism>
<keyword evidence="2" id="KW-0472">Membrane</keyword>
<comment type="caution">
    <text evidence="3">The sequence shown here is derived from an EMBL/GenBank/DDBJ whole genome shotgun (WGS) entry which is preliminary data.</text>
</comment>
<feature type="transmembrane region" description="Helical" evidence="2">
    <location>
        <begin position="785"/>
        <end position="809"/>
    </location>
</feature>
<keyword evidence="2" id="KW-0812">Transmembrane</keyword>
<accession>A0A919GTB4</accession>
<evidence type="ECO:0000256" key="1">
    <source>
        <dbReference type="SAM" id="MobiDB-lite"/>
    </source>
</evidence>
<keyword evidence="4" id="KW-1185">Reference proteome</keyword>
<feature type="transmembrane region" description="Helical" evidence="2">
    <location>
        <begin position="453"/>
        <end position="471"/>
    </location>
</feature>
<feature type="transmembrane region" description="Helical" evidence="2">
    <location>
        <begin position="543"/>
        <end position="566"/>
    </location>
</feature>
<evidence type="ECO:0000313" key="4">
    <source>
        <dbReference type="Proteomes" id="UP000600026"/>
    </source>
</evidence>
<dbReference type="EMBL" id="BNEE01000004">
    <property type="protein sequence ID" value="GHI83620.1"/>
    <property type="molecule type" value="Genomic_DNA"/>
</dbReference>
<reference evidence="3" key="1">
    <citation type="submission" date="2020-09" db="EMBL/GenBank/DDBJ databases">
        <title>Whole genome shotgun sequence of Streptomyces xanthophaeus NBRC 12829.</title>
        <authorList>
            <person name="Komaki H."/>
            <person name="Tamura T."/>
        </authorList>
    </citation>
    <scope>NUCLEOTIDE SEQUENCE</scope>
    <source>
        <strain evidence="3">NBRC 12829</strain>
    </source>
</reference>
<keyword evidence="2" id="KW-1133">Transmembrane helix</keyword>
<feature type="transmembrane region" description="Helical" evidence="2">
    <location>
        <begin position="383"/>
        <end position="407"/>
    </location>
</feature>
<protein>
    <submittedName>
        <fullName evidence="3">Membrane protein</fullName>
    </submittedName>
</protein>
<feature type="transmembrane region" description="Helical" evidence="2">
    <location>
        <begin position="884"/>
        <end position="905"/>
    </location>
</feature>
<feature type="transmembrane region" description="Helical" evidence="2">
    <location>
        <begin position="830"/>
        <end position="856"/>
    </location>
</feature>
<dbReference type="RefSeq" id="WP_202205028.1">
    <property type="nucleotide sequence ID" value="NZ_BNEE01000004.1"/>
</dbReference>
<gene>
    <name evidence="3" type="ORF">Sxan_09840</name>
</gene>
<feature type="transmembrane region" description="Helical" evidence="2">
    <location>
        <begin position="339"/>
        <end position="362"/>
    </location>
</feature>
<evidence type="ECO:0000256" key="2">
    <source>
        <dbReference type="SAM" id="Phobius"/>
    </source>
</evidence>
<feature type="transmembrane region" description="Helical" evidence="2">
    <location>
        <begin position="491"/>
        <end position="513"/>
    </location>
</feature>
<dbReference type="Proteomes" id="UP000600026">
    <property type="component" value="Unassembled WGS sequence"/>
</dbReference>
<feature type="transmembrane region" description="Helical" evidence="2">
    <location>
        <begin position="419"/>
        <end position="441"/>
    </location>
</feature>
<proteinExistence type="predicted"/>
<sequence>MTRPRPSAAEGRGPRPAGHRPAPWVRTRLRAAPLTALLGAALAFVAVLLAAALPRAADQASDQALRSFLHDRGPGPTSLLATAPARYGQQSPQKLDSVLDTLRSRTGGAFRLAASGPVHGSVGVKPRGLANPGLPRPDGVGPRLHLVHLPEVAAHASLVAGRWPGGSGPDAENPDVPVPVALSRSASESLGIPLGTVLDSAPNSLGTARAEVVGLYDATDRADVYWTGLPCLTKACESTTGSVPPQRFWETAAVVGPDALDPLAFWGEGAEDFWRLPVDTDVLRADRLPAVAREIAAYVAGPTSAELTRAAHRPDLRINSRLPELFKQAEARRRTAAPLAAVGPAGVAGVALVVFCLAAGLAGDRREAELRLLLARGGSRRSLVRRLLGEGAVTVLPASALATWLAVLLVPTPRLTASLTAAAAVTLLALLAFPVRAAVLLSLPRSPGPRRRLVAELLVLTATAAAVFEVRRRGVAPDGGGVDPLLVAAPLLLALSGGLVLARLLPALVGALARAAGRGPGLVGFLGLARAARGTGRRTRPSVLPLVALLLAVTTGGFGATVLGSVDAARLKAVRHEVGGDAQIAAPAGASLAPELVRAAGALPGVRTAVPVWTDDYSFLFGTKEGSTRVTVVVADPVAYAELARTVGRGRFDADALAVGAPGTPVPALFSGELAARATADTFELRIGSAELKVRAAAVVEGTPALQGTGGSVVVLPAGPATAAVSQAALPNRWFATGRVDGERLAEAVRATAAPGTADQHRVKTSADSVAQLAADPLQHSAARLFWAAVAGAAGFALLAVLLTLVRAAPERAALLARLRTMGLRPRQGLALILAEALPQALVAACGGALVAGAAVTLLGPAVDLSALVGAKVPVGLRLDAGPVLAQALGLAGLVAAAVLAEAAISGRRQITTELRAGDQR</sequence>